<dbReference type="InterPro" id="IPR012341">
    <property type="entry name" value="6hp_glycosidase-like_sf"/>
</dbReference>
<dbReference type="Pfam" id="PF05592">
    <property type="entry name" value="Bac_rhamnosid"/>
    <property type="match status" value="1"/>
</dbReference>
<evidence type="ECO:0000256" key="3">
    <source>
        <dbReference type="ARBA" id="ARBA00022801"/>
    </source>
</evidence>
<feature type="domain" description="Bacterial alpha-L-rhamnosidase N-terminal" evidence="6">
    <location>
        <begin position="202"/>
        <end position="375"/>
    </location>
</feature>
<dbReference type="Gene3D" id="2.60.120.260">
    <property type="entry name" value="Galactose-binding domain-like"/>
    <property type="match status" value="2"/>
</dbReference>
<dbReference type="Gene3D" id="1.50.10.10">
    <property type="match status" value="1"/>
</dbReference>
<dbReference type="InterPro" id="IPR016007">
    <property type="entry name" value="Alpha_rhamnosid"/>
</dbReference>
<feature type="chain" id="PRO_5043943509" description="alpha-L-rhamnosidase" evidence="4">
    <location>
        <begin position="23"/>
        <end position="926"/>
    </location>
</feature>
<evidence type="ECO:0000259" key="8">
    <source>
        <dbReference type="Pfam" id="PF17390"/>
    </source>
</evidence>
<dbReference type="Gene3D" id="2.60.420.10">
    <property type="entry name" value="Maltose phosphorylase, domain 3"/>
    <property type="match status" value="1"/>
</dbReference>
<evidence type="ECO:0000256" key="2">
    <source>
        <dbReference type="ARBA" id="ARBA00012652"/>
    </source>
</evidence>
<dbReference type="GO" id="GO:0030596">
    <property type="term" value="F:alpha-L-rhamnosidase activity"/>
    <property type="evidence" value="ECO:0007669"/>
    <property type="project" value="UniProtKB-EC"/>
</dbReference>
<dbReference type="PROSITE" id="PS51257">
    <property type="entry name" value="PROKAR_LIPOPROTEIN"/>
    <property type="match status" value="1"/>
</dbReference>
<gene>
    <name evidence="9" type="ORF">GCHA_4710</name>
</gene>
<evidence type="ECO:0000259" key="6">
    <source>
        <dbReference type="Pfam" id="PF08531"/>
    </source>
</evidence>
<dbReference type="Pfam" id="PF25788">
    <property type="entry name" value="Ig_Rha78A_N"/>
    <property type="match status" value="1"/>
</dbReference>
<dbReference type="PANTHER" id="PTHR33307:SF6">
    <property type="entry name" value="ALPHA-RHAMNOSIDASE (EUROFUNG)-RELATED"/>
    <property type="match status" value="1"/>
</dbReference>
<dbReference type="InterPro" id="IPR008902">
    <property type="entry name" value="Rhamnosid_concanavalin"/>
</dbReference>
<evidence type="ECO:0000256" key="1">
    <source>
        <dbReference type="ARBA" id="ARBA00001445"/>
    </source>
</evidence>
<dbReference type="AlphaFoldDB" id="A0AAV3V7Q6"/>
<feature type="domain" description="Alpha-L-rhamnosidase concanavalin-like" evidence="5">
    <location>
        <begin position="387"/>
        <end position="489"/>
    </location>
</feature>
<dbReference type="Pfam" id="PF17389">
    <property type="entry name" value="Bac_rhamnosid6H"/>
    <property type="match status" value="1"/>
</dbReference>
<dbReference type="InterPro" id="IPR013737">
    <property type="entry name" value="Bac_rhamnosid_N"/>
</dbReference>
<dbReference type="EMBL" id="BAEM01000063">
    <property type="protein sequence ID" value="GAC12627.1"/>
    <property type="molecule type" value="Genomic_DNA"/>
</dbReference>
<dbReference type="InterPro" id="IPR013783">
    <property type="entry name" value="Ig-like_fold"/>
</dbReference>
<dbReference type="Pfam" id="PF08531">
    <property type="entry name" value="Bac_rhamnosid_N"/>
    <property type="match status" value="1"/>
</dbReference>
<dbReference type="RefSeq" id="WP_007992351.1">
    <property type="nucleotide sequence ID" value="NZ_BAEM01000063.1"/>
</dbReference>
<comment type="catalytic activity">
    <reaction evidence="1">
        <text>Hydrolysis of terminal non-reducing alpha-L-rhamnose residues in alpha-L-rhamnosides.</text>
        <dbReference type="EC" id="3.2.1.40"/>
    </reaction>
</comment>
<evidence type="ECO:0000259" key="7">
    <source>
        <dbReference type="Pfam" id="PF17389"/>
    </source>
</evidence>
<evidence type="ECO:0000256" key="4">
    <source>
        <dbReference type="SAM" id="SignalP"/>
    </source>
</evidence>
<feature type="signal peptide" evidence="4">
    <location>
        <begin position="1"/>
        <end position="22"/>
    </location>
</feature>
<feature type="domain" description="Alpha-L-rhamnosidase C-terminal" evidence="8">
    <location>
        <begin position="843"/>
        <end position="913"/>
    </location>
</feature>
<dbReference type="Gene3D" id="2.60.40.10">
    <property type="entry name" value="Immunoglobulins"/>
    <property type="match status" value="1"/>
</dbReference>
<dbReference type="SUPFAM" id="SSF48208">
    <property type="entry name" value="Six-hairpin glycosidases"/>
    <property type="match status" value="1"/>
</dbReference>
<evidence type="ECO:0000259" key="5">
    <source>
        <dbReference type="Pfam" id="PF05592"/>
    </source>
</evidence>
<dbReference type="PANTHER" id="PTHR33307">
    <property type="entry name" value="ALPHA-RHAMNOSIDASE (EUROFUNG)"/>
    <property type="match status" value="1"/>
</dbReference>
<dbReference type="Proteomes" id="UP000006320">
    <property type="component" value="Unassembled WGS sequence"/>
</dbReference>
<dbReference type="InterPro" id="IPR008928">
    <property type="entry name" value="6-hairpin_glycosidase_sf"/>
</dbReference>
<dbReference type="InterPro" id="IPR035398">
    <property type="entry name" value="Bac_rhamnosid_C"/>
</dbReference>
<accession>A0AAV3V7Q6</accession>
<keyword evidence="3" id="KW-0378">Hydrolase</keyword>
<name>A0AAV3V7Q6_9ALTE</name>
<dbReference type="GO" id="GO:0005975">
    <property type="term" value="P:carbohydrate metabolic process"/>
    <property type="evidence" value="ECO:0007669"/>
    <property type="project" value="InterPro"/>
</dbReference>
<dbReference type="Pfam" id="PF17390">
    <property type="entry name" value="Bac_rhamnosid_C"/>
    <property type="match status" value="1"/>
</dbReference>
<protein>
    <recommendedName>
        <fullName evidence="2">alpha-L-rhamnosidase</fullName>
        <ecNumber evidence="2">3.2.1.40</ecNumber>
    </recommendedName>
</protein>
<reference evidence="9 10" key="1">
    <citation type="journal article" date="2017" name="Antonie Van Leeuwenhoek">
        <title>Rhizobium rhizosphaerae sp. nov., a novel species isolated from rice rhizosphere.</title>
        <authorList>
            <person name="Zhao J.J."/>
            <person name="Zhang J."/>
            <person name="Zhang R.J."/>
            <person name="Zhang C.W."/>
            <person name="Yin H.Q."/>
            <person name="Zhang X.X."/>
        </authorList>
    </citation>
    <scope>NUCLEOTIDE SEQUENCE [LARGE SCALE GENOMIC DNA]</scope>
    <source>
        <strain evidence="9 10">S18K6</strain>
    </source>
</reference>
<dbReference type="PIRSF" id="PIRSF010631">
    <property type="entry name" value="A-rhamnsds"/>
    <property type="match status" value="1"/>
</dbReference>
<keyword evidence="4" id="KW-0732">Signal</keyword>
<proteinExistence type="predicted"/>
<dbReference type="EC" id="3.2.1.40" evidence="2"/>
<evidence type="ECO:0000313" key="9">
    <source>
        <dbReference type="EMBL" id="GAC12627.1"/>
    </source>
</evidence>
<feature type="domain" description="Alpha-L-rhamnosidase six-hairpin glycosidase" evidence="7">
    <location>
        <begin position="498"/>
        <end position="839"/>
    </location>
</feature>
<evidence type="ECO:0000313" key="10">
    <source>
        <dbReference type="Proteomes" id="UP000006320"/>
    </source>
</evidence>
<comment type="caution">
    <text evidence="9">The sequence shown here is derived from an EMBL/GenBank/DDBJ whole genome shotgun (WGS) entry which is preliminary data.</text>
</comment>
<organism evidence="9 10">
    <name type="scientific">Paraglaciecola chathamensis S18K6</name>
    <dbReference type="NCBI Taxonomy" id="1127672"/>
    <lineage>
        <taxon>Bacteria</taxon>
        <taxon>Pseudomonadati</taxon>
        <taxon>Pseudomonadota</taxon>
        <taxon>Gammaproteobacteria</taxon>
        <taxon>Alteromonadales</taxon>
        <taxon>Alteromonadaceae</taxon>
        <taxon>Paraglaciecola</taxon>
    </lineage>
</organism>
<sequence length="926" mass="104191">MQLAKIVILSITLLIMSCSSKDQTVANTHPDNLAVEGISVPLNVHSRAPTLSWHANVDEQTHYQIQVATSVTALIEGQPDLWDSGKTESSRSINIGYKGKALASRQKAHWRVRVWSRANSLESDWSEISHWEMGLTTNAGWSAKWIMANRPEASALSPQVSQWIWNAASDQNPQKTRPEYIVKKLQEQPTASLLRRQFSIDKKVVGARLHSTAAGYYEVFINGKKVDSRIMDPGQTDYEERILYNTDAVESLITSGDNVIAAHLGSGWYNEEIAFSKPDKNLSYGQPKLIAQLEIVFDDGSSKTVSTDNSWYWHTSPILKEGLFSGELFDQRYALDNWMTKTDTELSDAWQNVKSLQSWPTKSLEPQLLQPVRIADKLVAERILSPRKDVWVFDFGQNFTGIPELNLALLDLEEGQAVYLKYAEWIDDDGNISQKSGGAAPKLKQTDAYIAGKTNPKKWRPTFTWHGFRYVEVVGLKSKPELDALNAYLVRSDVPVSGHFSSSDDMINKVHDMALWGYQSNLISVPFDCPIRERAGWTGDAHAALVTGNYNFNLENFWSKYLGDFRTSTYVAPTVVPGRRSQGGKFDWAVAEIIIAWEHYRHHGDITVLADQYDSLQEYMNAGQVELNNNMIRTGYGDWCDPVREPGMARVGGRCTPQHTSHVVTSSALFAHGADLMAKISQALGKNTQQVFYKQLFESVKNQFNEEVFDHNTGHYGSQTADAMALAFGFVPKDMQQQVADKLNEDVVVNWGGHASVGALGQTYLYRALSDYGYVDTAFNIFKAEGYPGYPYLINELNATTLWERKGGFKPKDKLTLEDAPGRSLNHPFHSGYDGWFYEGLGGIRPFKDTVGFQTFQLKPVFPSSLNAVDVSYNTGYGKIESRWRRANNQIIWDFVIPQNTKSTVFLPNLEPRMYKPGKHTVVLEN</sequence>
<dbReference type="InterPro" id="IPR035396">
    <property type="entry name" value="Bac_rhamnosid6H"/>
</dbReference>